<dbReference type="PANTHER" id="PTHR40055">
    <property type="entry name" value="TRANSCRIPTIONAL REGULATOR YGIV-RELATED"/>
    <property type="match status" value="1"/>
</dbReference>
<dbReference type="STRING" id="154621.RV11_GL000597"/>
<dbReference type="Pfam" id="PF06445">
    <property type="entry name" value="GyrI-like"/>
    <property type="match status" value="1"/>
</dbReference>
<keyword evidence="3" id="KW-1185">Reference proteome</keyword>
<dbReference type="eggNOG" id="COG3449">
    <property type="taxonomic scope" value="Bacteria"/>
</dbReference>
<dbReference type="AlphaFoldDB" id="R3TQ11"/>
<dbReference type="InterPro" id="IPR011256">
    <property type="entry name" value="Reg_factor_effector_dom_sf"/>
</dbReference>
<dbReference type="InterPro" id="IPR010499">
    <property type="entry name" value="AraC_E-bd"/>
</dbReference>
<gene>
    <name evidence="2" type="ORF">UC3_02165</name>
</gene>
<evidence type="ECO:0000259" key="1">
    <source>
        <dbReference type="SMART" id="SM00871"/>
    </source>
</evidence>
<dbReference type="Proteomes" id="UP000013785">
    <property type="component" value="Unassembled WGS sequence"/>
</dbReference>
<feature type="domain" description="AraC effector-binding" evidence="1">
    <location>
        <begin position="5"/>
        <end position="163"/>
    </location>
</feature>
<dbReference type="EMBL" id="AJAT01000016">
    <property type="protein sequence ID" value="EOL43188.1"/>
    <property type="molecule type" value="Genomic_DNA"/>
</dbReference>
<dbReference type="SMART" id="SM00871">
    <property type="entry name" value="AraC_E_bind"/>
    <property type="match status" value="1"/>
</dbReference>
<dbReference type="InterPro" id="IPR029442">
    <property type="entry name" value="GyrI-like"/>
</dbReference>
<organism evidence="2 3">
    <name type="scientific">Enterococcus phoeniculicola ATCC BAA-412</name>
    <dbReference type="NCBI Taxonomy" id="1158610"/>
    <lineage>
        <taxon>Bacteria</taxon>
        <taxon>Bacillati</taxon>
        <taxon>Bacillota</taxon>
        <taxon>Bacilli</taxon>
        <taxon>Lactobacillales</taxon>
        <taxon>Enterococcaceae</taxon>
        <taxon>Enterococcus</taxon>
    </lineage>
</organism>
<protein>
    <recommendedName>
        <fullName evidence="1">AraC effector-binding domain-containing protein</fullName>
    </recommendedName>
</protein>
<dbReference type="OrthoDB" id="5337216at2"/>
<sequence>MTMPINITTKQLNNQKIIYIRFRGSYSEFRKNSRKLFNELFDFAVRNNLVVEETNKVLTIYDDNPFITDDANLRTSVAMTISNHTKVIESGNVCISSISGNFGVGHFELSAKEYEDAWKYMYQEWLFKGRAQARDAVPFEMYMTEPPKNRKDKSLTDIYIPIS</sequence>
<comment type="caution">
    <text evidence="2">The sequence shown here is derived from an EMBL/GenBank/DDBJ whole genome shotgun (WGS) entry which is preliminary data.</text>
</comment>
<dbReference type="PANTHER" id="PTHR40055:SF1">
    <property type="entry name" value="TRANSCRIPTIONAL REGULATOR YGIV-RELATED"/>
    <property type="match status" value="1"/>
</dbReference>
<name>R3TQ11_9ENTE</name>
<reference evidence="2 3" key="1">
    <citation type="submission" date="2013-02" db="EMBL/GenBank/DDBJ databases">
        <title>The Genome Sequence of Enterococcus phoeniculicola BAA-412.</title>
        <authorList>
            <consortium name="The Broad Institute Genome Sequencing Platform"/>
            <consortium name="The Broad Institute Genome Sequencing Center for Infectious Disease"/>
            <person name="Earl A.M."/>
            <person name="Gilmore M.S."/>
            <person name="Lebreton F."/>
            <person name="Walker B."/>
            <person name="Young S.K."/>
            <person name="Zeng Q."/>
            <person name="Gargeya S."/>
            <person name="Fitzgerald M."/>
            <person name="Haas B."/>
            <person name="Abouelleil A."/>
            <person name="Alvarado L."/>
            <person name="Arachchi H.M."/>
            <person name="Berlin A.M."/>
            <person name="Chapman S.B."/>
            <person name="Dewar J."/>
            <person name="Goldberg J."/>
            <person name="Griggs A."/>
            <person name="Gujja S."/>
            <person name="Hansen M."/>
            <person name="Howarth C."/>
            <person name="Imamovic A."/>
            <person name="Larimer J."/>
            <person name="McCowan C."/>
            <person name="Murphy C."/>
            <person name="Neiman D."/>
            <person name="Pearson M."/>
            <person name="Priest M."/>
            <person name="Roberts A."/>
            <person name="Saif S."/>
            <person name="Shea T."/>
            <person name="Sisk P."/>
            <person name="Sykes S."/>
            <person name="Wortman J."/>
            <person name="Nusbaum C."/>
            <person name="Birren B."/>
        </authorList>
    </citation>
    <scope>NUCLEOTIDE SEQUENCE [LARGE SCALE GENOMIC DNA]</scope>
    <source>
        <strain evidence="2 3">ATCC BAA-412</strain>
    </source>
</reference>
<dbReference type="HOGENOM" id="CLU_113664_3_1_9"/>
<accession>R3TQ11</accession>
<dbReference type="SUPFAM" id="SSF55136">
    <property type="entry name" value="Probable bacterial effector-binding domain"/>
    <property type="match status" value="1"/>
</dbReference>
<evidence type="ECO:0000313" key="2">
    <source>
        <dbReference type="EMBL" id="EOL43188.1"/>
    </source>
</evidence>
<evidence type="ECO:0000313" key="3">
    <source>
        <dbReference type="Proteomes" id="UP000013785"/>
    </source>
</evidence>
<dbReference type="PATRIC" id="fig|1158610.3.peg.2159"/>
<dbReference type="Gene3D" id="3.20.80.10">
    <property type="entry name" value="Regulatory factor, effector binding domain"/>
    <property type="match status" value="1"/>
</dbReference>
<dbReference type="InterPro" id="IPR050908">
    <property type="entry name" value="SmbC-like"/>
</dbReference>
<proteinExistence type="predicted"/>
<dbReference type="RefSeq" id="WP_010768827.1">
    <property type="nucleotide sequence ID" value="NZ_ASWE01000002.1"/>
</dbReference>